<feature type="compositionally biased region" description="Polar residues" evidence="1">
    <location>
        <begin position="34"/>
        <end position="59"/>
    </location>
</feature>
<organism evidence="3 4">
    <name type="scientific">Candidatus Clostridium eludens</name>
    <dbReference type="NCBI Taxonomy" id="3381663"/>
    <lineage>
        <taxon>Bacteria</taxon>
        <taxon>Bacillati</taxon>
        <taxon>Bacillota</taxon>
        <taxon>Clostridia</taxon>
        <taxon>Eubacteriales</taxon>
        <taxon>Clostridiaceae</taxon>
        <taxon>Clostridium</taxon>
    </lineage>
</organism>
<evidence type="ECO:0000256" key="1">
    <source>
        <dbReference type="SAM" id="MobiDB-lite"/>
    </source>
</evidence>
<evidence type="ECO:0008006" key="5">
    <source>
        <dbReference type="Google" id="ProtNLM"/>
    </source>
</evidence>
<gene>
    <name evidence="3" type="ORF">ACJDU8_23520</name>
</gene>
<proteinExistence type="predicted"/>
<evidence type="ECO:0000256" key="2">
    <source>
        <dbReference type="SAM" id="SignalP"/>
    </source>
</evidence>
<feature type="chain" id="PRO_5046324283" description="PsbP C-terminal domain-containing protein" evidence="2">
    <location>
        <begin position="22"/>
        <end position="224"/>
    </location>
</feature>
<sequence length="224" mass="24560">MKKKFYLSIIIVIFIVSGATACSLRNGAKKEPVKSSTVSTAKNTQKQGEANPISTQNSVSVEKPVAAENNPAGDIPDSQVFVKYTSTAGGYELQVPEGWASTENGTDVSFTNKYDGVKVNLVNVTGPITLDSIKKNQVTDLEKTGRAVTVKSVKEAKLSGMQVFVVSYESNSDPNPVTNKQIRLENQNFYFYKDGKMAVVTVWAPLGADNVDQWNFMSNNFKWR</sequence>
<dbReference type="RefSeq" id="WP_406794613.1">
    <property type="nucleotide sequence ID" value="NZ_JBJHZX010000064.1"/>
</dbReference>
<keyword evidence="2" id="KW-0732">Signal</keyword>
<dbReference type="EMBL" id="JBJHZX010000064">
    <property type="protein sequence ID" value="MFL0198503.1"/>
    <property type="molecule type" value="Genomic_DNA"/>
</dbReference>
<feature type="signal peptide" evidence="2">
    <location>
        <begin position="1"/>
        <end position="21"/>
    </location>
</feature>
<accession>A0ABW8STV6</accession>
<feature type="region of interest" description="Disordered" evidence="1">
    <location>
        <begin position="32"/>
        <end position="59"/>
    </location>
</feature>
<evidence type="ECO:0000313" key="3">
    <source>
        <dbReference type="EMBL" id="MFL0198503.1"/>
    </source>
</evidence>
<keyword evidence="4" id="KW-1185">Reference proteome</keyword>
<dbReference type="PROSITE" id="PS51257">
    <property type="entry name" value="PROKAR_LIPOPROTEIN"/>
    <property type="match status" value="1"/>
</dbReference>
<evidence type="ECO:0000313" key="4">
    <source>
        <dbReference type="Proteomes" id="UP001623660"/>
    </source>
</evidence>
<protein>
    <recommendedName>
        <fullName evidence="5">PsbP C-terminal domain-containing protein</fullName>
    </recommendedName>
</protein>
<dbReference type="Proteomes" id="UP001623660">
    <property type="component" value="Unassembled WGS sequence"/>
</dbReference>
<comment type="caution">
    <text evidence="3">The sequence shown here is derived from an EMBL/GenBank/DDBJ whole genome shotgun (WGS) entry which is preliminary data.</text>
</comment>
<reference evidence="3 4" key="1">
    <citation type="submission" date="2024-11" db="EMBL/GenBank/DDBJ databases">
        <authorList>
            <person name="Heng Y.C."/>
            <person name="Lim A.C.H."/>
            <person name="Lee J.K.Y."/>
            <person name="Kittelmann S."/>
        </authorList>
    </citation>
    <scope>NUCLEOTIDE SEQUENCE [LARGE SCALE GENOMIC DNA]</scope>
    <source>
        <strain evidence="3 4">WILCCON 0269</strain>
    </source>
</reference>
<name>A0ABW8STV6_9CLOT</name>
<dbReference type="Gene3D" id="3.40.1000.10">
    <property type="entry name" value="Mog1/PsbP, alpha/beta/alpha sandwich"/>
    <property type="match status" value="1"/>
</dbReference>